<evidence type="ECO:0000259" key="2">
    <source>
        <dbReference type="Pfam" id="PF22570"/>
    </source>
</evidence>
<organism evidence="3 4">
    <name type="scientific">Paenibacillus chungangensis</name>
    <dbReference type="NCBI Taxonomy" id="696535"/>
    <lineage>
        <taxon>Bacteria</taxon>
        <taxon>Bacillati</taxon>
        <taxon>Bacillota</taxon>
        <taxon>Bacilli</taxon>
        <taxon>Bacillales</taxon>
        <taxon>Paenibacillaceae</taxon>
        <taxon>Paenibacillus</taxon>
    </lineage>
</organism>
<evidence type="ECO:0000313" key="3">
    <source>
        <dbReference type="EMBL" id="MFD0961145.1"/>
    </source>
</evidence>
<evidence type="ECO:0000256" key="1">
    <source>
        <dbReference type="SAM" id="Phobius"/>
    </source>
</evidence>
<name>A0ABW3HV42_9BACL</name>
<reference evidence="4" key="1">
    <citation type="journal article" date="2019" name="Int. J. Syst. Evol. Microbiol.">
        <title>The Global Catalogue of Microorganisms (GCM) 10K type strain sequencing project: providing services to taxonomists for standard genome sequencing and annotation.</title>
        <authorList>
            <consortium name="The Broad Institute Genomics Platform"/>
            <consortium name="The Broad Institute Genome Sequencing Center for Infectious Disease"/>
            <person name="Wu L."/>
            <person name="Ma J."/>
        </authorList>
    </citation>
    <scope>NUCLEOTIDE SEQUENCE [LARGE SCALE GENOMIC DNA]</scope>
    <source>
        <strain evidence="4">CCUG 59129</strain>
    </source>
</reference>
<keyword evidence="1" id="KW-0472">Membrane</keyword>
<dbReference type="RefSeq" id="WP_377566432.1">
    <property type="nucleotide sequence ID" value="NZ_JBHTJZ010000033.1"/>
</dbReference>
<gene>
    <name evidence="3" type="ORF">ACFQ2I_17490</name>
</gene>
<accession>A0ABW3HV42</accession>
<dbReference type="EMBL" id="JBHTJZ010000033">
    <property type="protein sequence ID" value="MFD0961145.1"/>
    <property type="molecule type" value="Genomic_DNA"/>
</dbReference>
<dbReference type="Pfam" id="PF22570">
    <property type="entry name" value="LiaF-TM"/>
    <property type="match status" value="1"/>
</dbReference>
<keyword evidence="4" id="KW-1185">Reference proteome</keyword>
<keyword evidence="1" id="KW-0812">Transmembrane</keyword>
<feature type="transmembrane region" description="Helical" evidence="1">
    <location>
        <begin position="60"/>
        <end position="90"/>
    </location>
</feature>
<protein>
    <recommendedName>
        <fullName evidence="2">LiaF transmembrane domain-containing protein</fullName>
    </recommendedName>
</protein>
<keyword evidence="1" id="KW-1133">Transmembrane helix</keyword>
<feature type="transmembrane region" description="Helical" evidence="1">
    <location>
        <begin position="30"/>
        <end position="48"/>
    </location>
</feature>
<feature type="transmembrane region" description="Helical" evidence="1">
    <location>
        <begin position="6"/>
        <end position="23"/>
    </location>
</feature>
<feature type="domain" description="LiaF transmembrane" evidence="2">
    <location>
        <begin position="7"/>
        <end position="92"/>
    </location>
</feature>
<evidence type="ECO:0000313" key="4">
    <source>
        <dbReference type="Proteomes" id="UP001596989"/>
    </source>
</evidence>
<sequence>MNGKSALGVLLVIIGALAVLNIFNINIGAIFGWMLPFILIGFGIYGWMNRKKVIGGSLVAIGAIMLMSKLGSVLLLLLAIGLIIAGITLFKGGTSSNRRSY</sequence>
<comment type="caution">
    <text evidence="3">The sequence shown here is derived from an EMBL/GenBank/DDBJ whole genome shotgun (WGS) entry which is preliminary data.</text>
</comment>
<dbReference type="InterPro" id="IPR054331">
    <property type="entry name" value="LiaF_TM"/>
</dbReference>
<dbReference type="Proteomes" id="UP001596989">
    <property type="component" value="Unassembled WGS sequence"/>
</dbReference>
<proteinExistence type="predicted"/>